<dbReference type="InterPro" id="IPR036378">
    <property type="entry name" value="FAS1_dom_sf"/>
</dbReference>
<dbReference type="PANTHER" id="PTHR10900">
    <property type="entry name" value="PERIOSTIN-RELATED"/>
    <property type="match status" value="1"/>
</dbReference>
<dbReference type="Gene3D" id="2.30.180.10">
    <property type="entry name" value="FAS1 domain"/>
    <property type="match status" value="2"/>
</dbReference>
<feature type="chain" id="PRO_5040228993" description="FAS1 domain-containing protein" evidence="2">
    <location>
        <begin position="21"/>
        <end position="333"/>
    </location>
</feature>
<protein>
    <recommendedName>
        <fullName evidence="3">FAS1 domain-containing protein</fullName>
    </recommendedName>
</protein>
<dbReference type="PROSITE" id="PS50213">
    <property type="entry name" value="FAS1"/>
    <property type="match status" value="1"/>
</dbReference>
<accession>A0A9P8LAS7</accession>
<dbReference type="GO" id="GO:0016236">
    <property type="term" value="P:macroautophagy"/>
    <property type="evidence" value="ECO:0007669"/>
    <property type="project" value="TreeGrafter"/>
</dbReference>
<dbReference type="SMART" id="SM00554">
    <property type="entry name" value="FAS1"/>
    <property type="match status" value="1"/>
</dbReference>
<dbReference type="EMBL" id="JAGHQM010000792">
    <property type="protein sequence ID" value="KAH0558613.1"/>
    <property type="molecule type" value="Genomic_DNA"/>
</dbReference>
<dbReference type="Proteomes" id="UP000750711">
    <property type="component" value="Unassembled WGS sequence"/>
</dbReference>
<evidence type="ECO:0000259" key="3">
    <source>
        <dbReference type="PROSITE" id="PS50213"/>
    </source>
</evidence>
<dbReference type="PANTHER" id="PTHR10900:SF77">
    <property type="entry name" value="FI19380P1"/>
    <property type="match status" value="1"/>
</dbReference>
<evidence type="ECO:0000313" key="4">
    <source>
        <dbReference type="EMBL" id="KAH0558613.1"/>
    </source>
</evidence>
<dbReference type="SUPFAM" id="SSF82153">
    <property type="entry name" value="FAS1 domain"/>
    <property type="match status" value="1"/>
</dbReference>
<proteinExistence type="predicted"/>
<organism evidence="4 5">
    <name type="scientific">Trichoglossum hirsutum</name>
    <dbReference type="NCBI Taxonomy" id="265104"/>
    <lineage>
        <taxon>Eukaryota</taxon>
        <taxon>Fungi</taxon>
        <taxon>Dikarya</taxon>
        <taxon>Ascomycota</taxon>
        <taxon>Pezizomycotina</taxon>
        <taxon>Geoglossomycetes</taxon>
        <taxon>Geoglossales</taxon>
        <taxon>Geoglossaceae</taxon>
        <taxon>Trichoglossum</taxon>
    </lineage>
</organism>
<name>A0A9P8LAS7_9PEZI</name>
<dbReference type="InterPro" id="IPR000782">
    <property type="entry name" value="FAS1_domain"/>
</dbReference>
<reference evidence="4" key="1">
    <citation type="submission" date="2021-03" db="EMBL/GenBank/DDBJ databases">
        <title>Comparative genomics and phylogenomic investigation of the class Geoglossomycetes provide insights into ecological specialization and systematics.</title>
        <authorList>
            <person name="Melie T."/>
            <person name="Pirro S."/>
            <person name="Miller A.N."/>
            <person name="Quandt A."/>
        </authorList>
    </citation>
    <scope>NUCLEOTIDE SEQUENCE</scope>
    <source>
        <strain evidence="4">CAQ_001_2017</strain>
    </source>
</reference>
<comment type="caution">
    <text evidence="4">The sequence shown here is derived from an EMBL/GenBank/DDBJ whole genome shotgun (WGS) entry which is preliminary data.</text>
</comment>
<evidence type="ECO:0000256" key="1">
    <source>
        <dbReference type="SAM" id="MobiDB-lite"/>
    </source>
</evidence>
<sequence>MLHPFLLAFLLAVFSAATQAVSLFDGLRNANATKFAQWIESDAALVAIFTAPGIRTVFAPSDDVAEDFNKTGHRLLRMRDTSMIERGASIQCSESSCNSSTLGTPPGSVLGTKDGNDISSHASNEPNPLRSRHLSTHPIRIFSGLGNSVSVVKGDTPFDGGLIQTIDGFFTIPQSFSSTFRIKNLTNFNAGIQTAGLSSTVDDPAGLTVFATTNDVFQAGTGNSTSPTQLAGVLSNHIVPGFRGYRPLLVDGATLTTKAGTNLTVHIRNGEYFINEARIIASDLITTNGVAHVLDKVCHISLLLSRPGVNRLLIDSPTSTCGFHRLELVNEPN</sequence>
<dbReference type="InterPro" id="IPR050904">
    <property type="entry name" value="Adhesion/Biosynth-related"/>
</dbReference>
<keyword evidence="5" id="KW-1185">Reference proteome</keyword>
<feature type="region of interest" description="Disordered" evidence="1">
    <location>
        <begin position="95"/>
        <end position="131"/>
    </location>
</feature>
<keyword evidence="2" id="KW-0732">Signal</keyword>
<gene>
    <name evidence="4" type="ORF">GP486_004735</name>
</gene>
<dbReference type="AlphaFoldDB" id="A0A9P8LAS7"/>
<dbReference type="Pfam" id="PF02469">
    <property type="entry name" value="Fasciclin"/>
    <property type="match status" value="1"/>
</dbReference>
<feature type="domain" description="FAS1" evidence="3">
    <location>
        <begin position="172"/>
        <end position="298"/>
    </location>
</feature>
<feature type="compositionally biased region" description="Polar residues" evidence="1">
    <location>
        <begin position="117"/>
        <end position="126"/>
    </location>
</feature>
<evidence type="ECO:0000256" key="2">
    <source>
        <dbReference type="SAM" id="SignalP"/>
    </source>
</evidence>
<feature type="signal peptide" evidence="2">
    <location>
        <begin position="1"/>
        <end position="20"/>
    </location>
</feature>
<evidence type="ECO:0000313" key="5">
    <source>
        <dbReference type="Proteomes" id="UP000750711"/>
    </source>
</evidence>
<dbReference type="GO" id="GO:0000329">
    <property type="term" value="C:fungal-type vacuole membrane"/>
    <property type="evidence" value="ECO:0007669"/>
    <property type="project" value="TreeGrafter"/>
</dbReference>